<evidence type="ECO:0000259" key="3">
    <source>
        <dbReference type="Pfam" id="PF01266"/>
    </source>
</evidence>
<dbReference type="GO" id="GO:0004497">
    <property type="term" value="F:monooxygenase activity"/>
    <property type="evidence" value="ECO:0007669"/>
    <property type="project" value="TreeGrafter"/>
</dbReference>
<evidence type="ECO:0000313" key="4">
    <source>
        <dbReference type="EMBL" id="HEF65188.1"/>
    </source>
</evidence>
<dbReference type="EMBL" id="DSJL01000011">
    <property type="protein sequence ID" value="HEF65188.1"/>
    <property type="molecule type" value="Genomic_DNA"/>
</dbReference>
<keyword evidence="1" id="KW-0560">Oxidoreductase</keyword>
<dbReference type="PRINTS" id="PR00368">
    <property type="entry name" value="FADPNR"/>
</dbReference>
<dbReference type="InterPro" id="IPR006076">
    <property type="entry name" value="FAD-dep_OxRdtase"/>
</dbReference>
<comment type="caution">
    <text evidence="4">The sequence shown here is derived from an EMBL/GenBank/DDBJ whole genome shotgun (WGS) entry which is preliminary data.</text>
</comment>
<proteinExistence type="predicted"/>
<evidence type="ECO:0000256" key="2">
    <source>
        <dbReference type="SAM" id="MobiDB-lite"/>
    </source>
</evidence>
<sequence length="472" mass="49764">MSSPRDLPIVVIGAGPIGLVAAAHLSQRGLPFLVLEAGPTVGTVVRRWAHVRMFSPWRFNLDPLAAQLLAAKGWHAPASEAYPTGGELVARWLEPLAAHPAIHPFLHVQHRVIAVARLGRDKLAGYDRIGRPFVVRVATPNGEEEILACAVIDASGAVPNPLGACGLPALGEAVLADCIAYGMPDVLGRDRAAYAGRQTLVVGAGHSAFGVLLDLVELAAQEPDTRIHWAIRRRSLTGRLGSASDELPERGRLGLRVAEAVAKALVTLHTGVLVDRVERSSRGIVIHSGERVLPPVDRIVCATGYRPDLTPLHELRLALDPAVEAPVALAPLIDPNVHSCGTVPPHGVRELAHPQEPDFFLVGLKSYGRAPTFLLRTGYEQVRSVVAALAGDWEAAHRVQLELPATGVCNGADVAACCESGEANQHTGTMSPGLEPVRNADALPLALEHSKVEGSPSASSSVSRPGSCCGSP</sequence>
<dbReference type="PRINTS" id="PR00411">
    <property type="entry name" value="PNDRDTASEI"/>
</dbReference>
<dbReference type="InterPro" id="IPR050982">
    <property type="entry name" value="Auxin_biosynth/cation_transpt"/>
</dbReference>
<dbReference type="GO" id="GO:0050660">
    <property type="term" value="F:flavin adenine dinucleotide binding"/>
    <property type="evidence" value="ECO:0007669"/>
    <property type="project" value="TreeGrafter"/>
</dbReference>
<feature type="domain" description="FAD dependent oxidoreductase" evidence="3">
    <location>
        <begin position="9"/>
        <end position="137"/>
    </location>
</feature>
<feature type="compositionally biased region" description="Low complexity" evidence="2">
    <location>
        <begin position="454"/>
        <end position="472"/>
    </location>
</feature>
<organism evidence="4">
    <name type="scientific">Thermomicrobium roseum</name>
    <dbReference type="NCBI Taxonomy" id="500"/>
    <lineage>
        <taxon>Bacteria</taxon>
        <taxon>Pseudomonadati</taxon>
        <taxon>Thermomicrobiota</taxon>
        <taxon>Thermomicrobia</taxon>
        <taxon>Thermomicrobiales</taxon>
        <taxon>Thermomicrobiaceae</taxon>
        <taxon>Thermomicrobium</taxon>
    </lineage>
</organism>
<dbReference type="Pfam" id="PF01266">
    <property type="entry name" value="DAO"/>
    <property type="match status" value="1"/>
</dbReference>
<reference evidence="4" key="1">
    <citation type="journal article" date="2020" name="mSystems">
        <title>Genome- and Community-Level Interaction Insights into Carbon Utilization and Element Cycling Functions of Hydrothermarchaeota in Hydrothermal Sediment.</title>
        <authorList>
            <person name="Zhou Z."/>
            <person name="Liu Y."/>
            <person name="Xu W."/>
            <person name="Pan J."/>
            <person name="Luo Z.H."/>
            <person name="Li M."/>
        </authorList>
    </citation>
    <scope>NUCLEOTIDE SEQUENCE [LARGE SCALE GENOMIC DNA]</scope>
    <source>
        <strain evidence="4">SpSt-222</strain>
    </source>
</reference>
<dbReference type="AlphaFoldDB" id="A0A7C1FRK0"/>
<dbReference type="SUPFAM" id="SSF51905">
    <property type="entry name" value="FAD/NAD(P)-binding domain"/>
    <property type="match status" value="1"/>
</dbReference>
<dbReference type="PANTHER" id="PTHR43539">
    <property type="entry name" value="FLAVIN-BINDING MONOOXYGENASE-LIKE PROTEIN (AFU_ORTHOLOGUE AFUA_4G09220)"/>
    <property type="match status" value="1"/>
</dbReference>
<name>A0A7C1FRK0_THERO</name>
<protein>
    <submittedName>
        <fullName evidence="4">FAD-dependent oxidoreductase</fullName>
    </submittedName>
</protein>
<evidence type="ECO:0000256" key="1">
    <source>
        <dbReference type="ARBA" id="ARBA00023002"/>
    </source>
</evidence>
<dbReference type="PANTHER" id="PTHR43539:SF78">
    <property type="entry name" value="FLAVIN-CONTAINING MONOOXYGENASE"/>
    <property type="match status" value="1"/>
</dbReference>
<accession>A0A7C1FRK0</accession>
<dbReference type="InterPro" id="IPR036188">
    <property type="entry name" value="FAD/NAD-bd_sf"/>
</dbReference>
<feature type="region of interest" description="Disordered" evidence="2">
    <location>
        <begin position="450"/>
        <end position="472"/>
    </location>
</feature>
<dbReference type="Gene3D" id="3.50.50.60">
    <property type="entry name" value="FAD/NAD(P)-binding domain"/>
    <property type="match status" value="1"/>
</dbReference>
<gene>
    <name evidence="4" type="ORF">ENP47_06300</name>
</gene>